<dbReference type="OrthoDB" id="155079at2"/>
<dbReference type="STRING" id="326427.Cagg_3282"/>
<gene>
    <name evidence="1" type="ordered locus">Cagg_3282</name>
</gene>
<name>B8G881_CHLAD</name>
<accession>B8G881</accession>
<dbReference type="HOGENOM" id="CLU_1746373_0_0_0"/>
<keyword evidence="2" id="KW-1185">Reference proteome</keyword>
<dbReference type="AlphaFoldDB" id="B8G881"/>
<dbReference type="eggNOG" id="COG1319">
    <property type="taxonomic scope" value="Bacteria"/>
</dbReference>
<protein>
    <submittedName>
        <fullName evidence="1">Uncharacterized protein</fullName>
    </submittedName>
</protein>
<organism evidence="1 2">
    <name type="scientific">Chloroflexus aggregans (strain MD-66 / DSM 9485)</name>
    <dbReference type="NCBI Taxonomy" id="326427"/>
    <lineage>
        <taxon>Bacteria</taxon>
        <taxon>Bacillati</taxon>
        <taxon>Chloroflexota</taxon>
        <taxon>Chloroflexia</taxon>
        <taxon>Chloroflexales</taxon>
        <taxon>Chloroflexineae</taxon>
        <taxon>Chloroflexaceae</taxon>
        <taxon>Chloroflexus</taxon>
    </lineage>
</organism>
<dbReference type="EMBL" id="CP001337">
    <property type="protein sequence ID" value="ACL26135.1"/>
    <property type="molecule type" value="Genomic_DNA"/>
</dbReference>
<reference evidence="1" key="1">
    <citation type="submission" date="2008-12" db="EMBL/GenBank/DDBJ databases">
        <title>Complete sequence of Chloroflexus aggregans DSM 9485.</title>
        <authorList>
            <consortium name="US DOE Joint Genome Institute"/>
            <person name="Lucas S."/>
            <person name="Copeland A."/>
            <person name="Lapidus A."/>
            <person name="Glavina del Rio T."/>
            <person name="Dalin E."/>
            <person name="Tice H."/>
            <person name="Pitluck S."/>
            <person name="Foster B."/>
            <person name="Larimer F."/>
            <person name="Land M."/>
            <person name="Hauser L."/>
            <person name="Kyrpides N."/>
            <person name="Mikhailova N."/>
            <person name="Bryant D."/>
            <person name="Richardson P."/>
        </authorList>
    </citation>
    <scope>NUCLEOTIDE SEQUENCE</scope>
    <source>
        <strain evidence="1">DSM 9485</strain>
    </source>
</reference>
<dbReference type="Proteomes" id="UP000002508">
    <property type="component" value="Chromosome"/>
</dbReference>
<proteinExistence type="predicted"/>
<dbReference type="KEGG" id="cag:Cagg_3282"/>
<evidence type="ECO:0000313" key="2">
    <source>
        <dbReference type="Proteomes" id="UP000002508"/>
    </source>
</evidence>
<dbReference type="RefSeq" id="WP_015941982.1">
    <property type="nucleotide sequence ID" value="NC_011831.1"/>
</dbReference>
<sequence>MHYPGATGNRAATFTLKNGVAIYGGFAGTETSRNQRNPRVNQTILSGDIDQNDINTDGNFIAETPADIQGSNAYHVVNSGSTNSTAILDGFAITAGQSNGSGSGGNGGGIVSYAGSPTLAQLVIVGNTESTAKRFFYRQDAEYAEIILM</sequence>
<evidence type="ECO:0000313" key="1">
    <source>
        <dbReference type="EMBL" id="ACL26135.1"/>
    </source>
</evidence>